<dbReference type="InterPro" id="IPR029044">
    <property type="entry name" value="Nucleotide-diphossugar_trans"/>
</dbReference>
<dbReference type="GO" id="GO:0050518">
    <property type="term" value="F:2-C-methyl-D-erythritol 4-phosphate cytidylyltransferase activity"/>
    <property type="evidence" value="ECO:0007669"/>
    <property type="project" value="UniProtKB-EC"/>
</dbReference>
<feature type="domain" description="MobA-like NTP transferase" evidence="1">
    <location>
        <begin position="6"/>
        <end position="43"/>
    </location>
</feature>
<dbReference type="InterPro" id="IPR025877">
    <property type="entry name" value="MobA-like_NTP_Trfase"/>
</dbReference>
<dbReference type="EC" id="2.7.7.40" evidence="2"/>
<dbReference type="EC" id="2.7.7.60" evidence="2"/>
<evidence type="ECO:0000313" key="3">
    <source>
        <dbReference type="Proteomes" id="UP000249913"/>
    </source>
</evidence>
<name>A0A2X2JXT7_STAAU</name>
<proteinExistence type="predicted"/>
<evidence type="ECO:0000313" key="2">
    <source>
        <dbReference type="EMBL" id="SPZ98917.1"/>
    </source>
</evidence>
<dbReference type="Gene3D" id="3.90.550.10">
    <property type="entry name" value="Spore Coat Polysaccharide Biosynthesis Protein SpsA, Chain A"/>
    <property type="match status" value="1"/>
</dbReference>
<dbReference type="GO" id="GO:0047349">
    <property type="term" value="F:D-ribitol-5-phosphate cytidylyltransferase activity"/>
    <property type="evidence" value="ECO:0007669"/>
    <property type="project" value="UniProtKB-EC"/>
</dbReference>
<evidence type="ECO:0000259" key="1">
    <source>
        <dbReference type="Pfam" id="PF12804"/>
    </source>
</evidence>
<reference evidence="2 3" key="1">
    <citation type="submission" date="2018-06" db="EMBL/GenBank/DDBJ databases">
        <authorList>
            <consortium name="Pathogen Informatics"/>
            <person name="Doyle S."/>
        </authorList>
    </citation>
    <scope>NUCLEOTIDE SEQUENCE [LARGE SCALE GENOMIC DNA]</scope>
    <source>
        <strain evidence="2 3">NCTC7878</strain>
    </source>
</reference>
<dbReference type="AlphaFoldDB" id="A0A2X2JXT7"/>
<keyword evidence="2" id="KW-0548">Nucleotidyltransferase</keyword>
<sequence>MIYAGILAGGIGSRMGNVPLPKQFLDIDNKPILIHTIEKFILVSELMRLLSQRQHSGFRIRKIF</sequence>
<dbReference type="EMBL" id="UAUX01000009">
    <property type="protein sequence ID" value="SPZ98917.1"/>
    <property type="molecule type" value="Genomic_DNA"/>
</dbReference>
<dbReference type="Pfam" id="PF12804">
    <property type="entry name" value="NTP_transf_3"/>
    <property type="match status" value="1"/>
</dbReference>
<protein>
    <submittedName>
        <fullName evidence="2">D-ribitol-5-phosphate cytidylyltransferase</fullName>
        <ecNumber evidence="2">2.7.7.40</ecNumber>
        <ecNumber evidence="2">2.7.7.60</ecNumber>
    </submittedName>
</protein>
<accession>A0A2X2JXT7</accession>
<organism evidence="2 3">
    <name type="scientific">Staphylococcus aureus</name>
    <dbReference type="NCBI Taxonomy" id="1280"/>
    <lineage>
        <taxon>Bacteria</taxon>
        <taxon>Bacillati</taxon>
        <taxon>Bacillota</taxon>
        <taxon>Bacilli</taxon>
        <taxon>Bacillales</taxon>
        <taxon>Staphylococcaceae</taxon>
        <taxon>Staphylococcus</taxon>
    </lineage>
</organism>
<dbReference type="SUPFAM" id="SSF53448">
    <property type="entry name" value="Nucleotide-diphospho-sugar transferases"/>
    <property type="match status" value="1"/>
</dbReference>
<keyword evidence="2" id="KW-0808">Transferase</keyword>
<gene>
    <name evidence="2" type="primary">ispD1_1</name>
    <name evidence="2" type="ORF">NCTC7878_02320</name>
</gene>
<dbReference type="Proteomes" id="UP000249913">
    <property type="component" value="Unassembled WGS sequence"/>
</dbReference>